<evidence type="ECO:0000256" key="1">
    <source>
        <dbReference type="SAM" id="SignalP"/>
    </source>
</evidence>
<accession>A0A5B7ZSA3</accession>
<dbReference type="RefSeq" id="WP_139716730.1">
    <property type="nucleotide sequence ID" value="NZ_CP040871.1"/>
</dbReference>
<dbReference type="Proteomes" id="UP000308149">
    <property type="component" value="Chromosome"/>
</dbReference>
<evidence type="ECO:0000313" key="3">
    <source>
        <dbReference type="Proteomes" id="UP000308149"/>
    </source>
</evidence>
<feature type="signal peptide" evidence="1">
    <location>
        <begin position="1"/>
        <end position="23"/>
    </location>
</feature>
<dbReference type="OrthoDB" id="8929305at2"/>
<dbReference type="Pfam" id="PF13211">
    <property type="entry name" value="DUF4019"/>
    <property type="match status" value="1"/>
</dbReference>
<gene>
    <name evidence="2" type="ORF">FHQ07_10365</name>
</gene>
<evidence type="ECO:0000313" key="2">
    <source>
        <dbReference type="EMBL" id="QDA57679.1"/>
    </source>
</evidence>
<proteinExistence type="predicted"/>
<dbReference type="AlphaFoldDB" id="A0A5B7ZSA3"/>
<sequence length="159" mass="17389">MNPALRFVAGSCIAVGLLSVANAAQPSVPVQQDAARRAPAAQLVDPNSVGKWALQALALVDRGQLAQLWDGASPTMKQRVKREDFVAGVQASRHGLAAIEGREWLVISRQLGDGQSIPGGEYVTAEFLLRLRQGPPRTELVTFHRDEDRTWRFMGYSVR</sequence>
<dbReference type="KEGG" id="thes:FHQ07_10365"/>
<name>A0A5B7ZSA3_9GAMM</name>
<reference evidence="2 3" key="1">
    <citation type="submission" date="2019-06" db="EMBL/GenBank/DDBJ databases">
        <title>Thermomonas aquatica sp. nov., isolated from an industrial wastewater treatment plant.</title>
        <authorList>
            <person name="Jeon J.H."/>
            <person name="Park D.-S."/>
        </authorList>
    </citation>
    <scope>NUCLEOTIDE SEQUENCE [LARGE SCALE GENOMIC DNA]</scope>
    <source>
        <strain evidence="2 3">SY21</strain>
    </source>
</reference>
<organism evidence="2 3">
    <name type="scientific">Thermomonas aquatica</name>
    <dbReference type="NCBI Taxonomy" id="2202149"/>
    <lineage>
        <taxon>Bacteria</taxon>
        <taxon>Pseudomonadati</taxon>
        <taxon>Pseudomonadota</taxon>
        <taxon>Gammaproteobacteria</taxon>
        <taxon>Lysobacterales</taxon>
        <taxon>Lysobacteraceae</taxon>
        <taxon>Thermomonas</taxon>
    </lineage>
</organism>
<dbReference type="EMBL" id="CP040871">
    <property type="protein sequence ID" value="QDA57679.1"/>
    <property type="molecule type" value="Genomic_DNA"/>
</dbReference>
<dbReference type="InterPro" id="IPR025091">
    <property type="entry name" value="DUF4019"/>
</dbReference>
<keyword evidence="3" id="KW-1185">Reference proteome</keyword>
<feature type="chain" id="PRO_5023101049" evidence="1">
    <location>
        <begin position="24"/>
        <end position="159"/>
    </location>
</feature>
<keyword evidence="1" id="KW-0732">Signal</keyword>
<protein>
    <submittedName>
        <fullName evidence="2">DUF4019 domain-containing protein</fullName>
    </submittedName>
</protein>